<comment type="caution">
    <text evidence="1">The sequence shown here is derived from an EMBL/GenBank/DDBJ whole genome shotgun (WGS) entry which is preliminary data.</text>
</comment>
<reference evidence="1 2" key="1">
    <citation type="submission" date="2015-02" db="EMBL/GenBank/DDBJ databases">
        <title>Draft genome of a novel marine cyanobacterium (Chroococcales) isolated from South Atlantic Ocean.</title>
        <authorList>
            <person name="Rigonato J."/>
            <person name="Alvarenga D.O."/>
            <person name="Branco L.H."/>
            <person name="Varani A.M."/>
            <person name="Brandini F.P."/>
            <person name="Fiore M.F."/>
        </authorList>
    </citation>
    <scope>NUCLEOTIDE SEQUENCE [LARGE SCALE GENOMIC DNA]</scope>
    <source>
        <strain evidence="1 2">CENA595</strain>
    </source>
</reference>
<protein>
    <recommendedName>
        <fullName evidence="3">DUF2808 domain-containing protein</fullName>
    </recommendedName>
</protein>
<accession>A0A0D8ZNL0</accession>
<evidence type="ECO:0008006" key="3">
    <source>
        <dbReference type="Google" id="ProtNLM"/>
    </source>
</evidence>
<dbReference type="STRING" id="1618023.UH38_20210"/>
<sequence>MKKLISPVTFTLAIPAGIASLYLSLVPAFAGGILRDANAPHIVHSNAHPNGTRVPITTHHFELHVQGKELSQLSIDIPEGVEVSDRIVVTDQTGKKIDSNVSIKDERATIVFSQPIPLETTLSISMKGVKTSFLSRGRTLLYPVYGTSVGMTEDVRIGMAQIQTY</sequence>
<dbReference type="Proteomes" id="UP000032452">
    <property type="component" value="Unassembled WGS sequence"/>
</dbReference>
<dbReference type="AlphaFoldDB" id="A0A0D8ZNL0"/>
<name>A0A0D8ZNL0_9CYAN</name>
<dbReference type="OrthoDB" id="423143at2"/>
<evidence type="ECO:0000313" key="1">
    <source>
        <dbReference type="EMBL" id="KJH70074.1"/>
    </source>
</evidence>
<organism evidence="1 2">
    <name type="scientific">Aliterella atlantica CENA595</name>
    <dbReference type="NCBI Taxonomy" id="1618023"/>
    <lineage>
        <taxon>Bacteria</taxon>
        <taxon>Bacillati</taxon>
        <taxon>Cyanobacteriota</taxon>
        <taxon>Cyanophyceae</taxon>
        <taxon>Chroococcidiopsidales</taxon>
        <taxon>Aliterellaceae</taxon>
        <taxon>Aliterella</taxon>
    </lineage>
</organism>
<gene>
    <name evidence="1" type="ORF">UH38_20210</name>
</gene>
<dbReference type="EMBL" id="JYON01000028">
    <property type="protein sequence ID" value="KJH70074.1"/>
    <property type="molecule type" value="Genomic_DNA"/>
</dbReference>
<keyword evidence="2" id="KW-1185">Reference proteome</keyword>
<dbReference type="RefSeq" id="WP_045056500.1">
    <property type="nucleotide sequence ID" value="NZ_CAWMDP010000024.1"/>
</dbReference>
<evidence type="ECO:0000313" key="2">
    <source>
        <dbReference type="Proteomes" id="UP000032452"/>
    </source>
</evidence>
<proteinExistence type="predicted"/>